<gene>
    <name evidence="4" type="ORF">E3P99_03331</name>
</gene>
<organism evidence="4 5">
    <name type="scientific">Wallemia hederae</name>
    <dbReference type="NCBI Taxonomy" id="1540922"/>
    <lineage>
        <taxon>Eukaryota</taxon>
        <taxon>Fungi</taxon>
        <taxon>Dikarya</taxon>
        <taxon>Basidiomycota</taxon>
        <taxon>Wallemiomycotina</taxon>
        <taxon>Wallemiomycetes</taxon>
        <taxon>Wallemiales</taxon>
        <taxon>Wallemiaceae</taxon>
        <taxon>Wallemia</taxon>
    </lineage>
</organism>
<feature type="chain" id="PRO_5020520237" description="Thioredoxin domain-containing protein" evidence="2">
    <location>
        <begin position="18"/>
        <end position="273"/>
    </location>
</feature>
<dbReference type="Pfam" id="PF00085">
    <property type="entry name" value="Thioredoxin"/>
    <property type="match status" value="1"/>
</dbReference>
<dbReference type="InterPro" id="IPR013766">
    <property type="entry name" value="Thioredoxin_domain"/>
</dbReference>
<dbReference type="EMBL" id="SPNW01000062">
    <property type="protein sequence ID" value="TIA87179.1"/>
    <property type="molecule type" value="Genomic_DNA"/>
</dbReference>
<evidence type="ECO:0000259" key="3">
    <source>
        <dbReference type="PROSITE" id="PS51352"/>
    </source>
</evidence>
<dbReference type="GO" id="GO:0015035">
    <property type="term" value="F:protein-disulfide reductase activity"/>
    <property type="evidence" value="ECO:0007669"/>
    <property type="project" value="TreeGrafter"/>
</dbReference>
<proteinExistence type="predicted"/>
<keyword evidence="2" id="KW-0732">Signal</keyword>
<dbReference type="GO" id="GO:0005788">
    <property type="term" value="C:endoplasmic reticulum lumen"/>
    <property type="evidence" value="ECO:0007669"/>
    <property type="project" value="TreeGrafter"/>
</dbReference>
<dbReference type="PANTHER" id="PTHR45815:SF3">
    <property type="entry name" value="PROTEIN DISULFIDE-ISOMERASE A6"/>
    <property type="match status" value="1"/>
</dbReference>
<feature type="region of interest" description="Disordered" evidence="1">
    <location>
        <begin position="246"/>
        <end position="273"/>
    </location>
</feature>
<feature type="compositionally biased region" description="Basic and acidic residues" evidence="1">
    <location>
        <begin position="250"/>
        <end position="259"/>
    </location>
</feature>
<dbReference type="AlphaFoldDB" id="A0A4T0FGL0"/>
<name>A0A4T0FGL0_9BASI</name>
<feature type="compositionally biased region" description="Basic residues" evidence="1">
    <location>
        <begin position="260"/>
        <end position="273"/>
    </location>
</feature>
<dbReference type="SUPFAM" id="SSF52833">
    <property type="entry name" value="Thioredoxin-like"/>
    <property type="match status" value="2"/>
</dbReference>
<evidence type="ECO:0000256" key="2">
    <source>
        <dbReference type="SAM" id="SignalP"/>
    </source>
</evidence>
<dbReference type="Proteomes" id="UP000310189">
    <property type="component" value="Unassembled WGS sequence"/>
</dbReference>
<accession>A0A4T0FGL0</accession>
<dbReference type="OrthoDB" id="427280at2759"/>
<reference evidence="4 5" key="1">
    <citation type="submission" date="2019-03" db="EMBL/GenBank/DDBJ databases">
        <title>Sequencing 23 genomes of Wallemia ichthyophaga.</title>
        <authorList>
            <person name="Gostincar C."/>
        </authorList>
    </citation>
    <scope>NUCLEOTIDE SEQUENCE [LARGE SCALE GENOMIC DNA]</scope>
    <source>
        <strain evidence="4 5">EXF-5753</strain>
    </source>
</reference>
<dbReference type="InterPro" id="IPR017937">
    <property type="entry name" value="Thioredoxin_CS"/>
</dbReference>
<evidence type="ECO:0000256" key="1">
    <source>
        <dbReference type="SAM" id="MobiDB-lite"/>
    </source>
</evidence>
<dbReference type="Gene3D" id="3.40.30.10">
    <property type="entry name" value="Glutaredoxin"/>
    <property type="match status" value="1"/>
</dbReference>
<protein>
    <recommendedName>
        <fullName evidence="3">Thioredoxin domain-containing protein</fullName>
    </recommendedName>
</protein>
<dbReference type="PROSITE" id="PS00194">
    <property type="entry name" value="THIOREDOXIN_1"/>
    <property type="match status" value="1"/>
</dbReference>
<keyword evidence="5" id="KW-1185">Reference proteome</keyword>
<feature type="signal peptide" evidence="2">
    <location>
        <begin position="1"/>
        <end position="17"/>
    </location>
</feature>
<sequence length="273" mass="29997">MKISILSIAALLGISNAALFTANDPVKNIDSLAFDSAVLNNPYSTSVISFTAPWCGHCQRLTSQLNNAAKSLDGMVSFYNVDCDNDMNRSLCSKYQVRGFPTIKSFTRGKKAPPRDYNGERTSAAISEWAGSQVRNLVSRLSDFDAVEKWLKNDENSPHILVYTNKATTSTLLKALAQQFPGAKFGIMKSTSRNKDVKDALGLNGELTSPAVYIINDGSLEGAEKYQGKLKFKALKEWLQDSLPASSKIPVEDQKDNKNKKDKSSKKKAKSEL</sequence>
<dbReference type="InterPro" id="IPR036249">
    <property type="entry name" value="Thioredoxin-like_sf"/>
</dbReference>
<evidence type="ECO:0000313" key="4">
    <source>
        <dbReference type="EMBL" id="TIA87179.1"/>
    </source>
</evidence>
<dbReference type="PANTHER" id="PTHR45815">
    <property type="entry name" value="PROTEIN DISULFIDE-ISOMERASE A6"/>
    <property type="match status" value="1"/>
</dbReference>
<comment type="caution">
    <text evidence="4">The sequence shown here is derived from an EMBL/GenBank/DDBJ whole genome shotgun (WGS) entry which is preliminary data.</text>
</comment>
<dbReference type="PROSITE" id="PS51352">
    <property type="entry name" value="THIOREDOXIN_2"/>
    <property type="match status" value="1"/>
</dbReference>
<evidence type="ECO:0000313" key="5">
    <source>
        <dbReference type="Proteomes" id="UP000310189"/>
    </source>
</evidence>
<feature type="domain" description="Thioredoxin" evidence="3">
    <location>
        <begin position="20"/>
        <end position="135"/>
    </location>
</feature>
<dbReference type="GO" id="GO:0034976">
    <property type="term" value="P:response to endoplasmic reticulum stress"/>
    <property type="evidence" value="ECO:0007669"/>
    <property type="project" value="TreeGrafter"/>
</dbReference>